<evidence type="ECO:0000313" key="2">
    <source>
        <dbReference type="Proteomes" id="UP000467840"/>
    </source>
</evidence>
<organism evidence="1 2">
    <name type="scientific">Hevea brasiliensis</name>
    <name type="common">Para rubber tree</name>
    <name type="synonym">Siphonia brasiliensis</name>
    <dbReference type="NCBI Taxonomy" id="3981"/>
    <lineage>
        <taxon>Eukaryota</taxon>
        <taxon>Viridiplantae</taxon>
        <taxon>Streptophyta</taxon>
        <taxon>Embryophyta</taxon>
        <taxon>Tracheophyta</taxon>
        <taxon>Spermatophyta</taxon>
        <taxon>Magnoliopsida</taxon>
        <taxon>eudicotyledons</taxon>
        <taxon>Gunneridae</taxon>
        <taxon>Pentapetalae</taxon>
        <taxon>rosids</taxon>
        <taxon>fabids</taxon>
        <taxon>Malpighiales</taxon>
        <taxon>Euphorbiaceae</taxon>
        <taxon>Crotonoideae</taxon>
        <taxon>Micrandreae</taxon>
        <taxon>Hevea</taxon>
    </lineage>
</organism>
<dbReference type="AlphaFoldDB" id="A0A6A6NIV7"/>
<proteinExistence type="predicted"/>
<comment type="caution">
    <text evidence="1">The sequence shown here is derived from an EMBL/GenBank/DDBJ whole genome shotgun (WGS) entry which is preliminary data.</text>
</comment>
<gene>
    <name evidence="1" type="ORF">GH714_022806</name>
</gene>
<accession>A0A6A6NIV7</accession>
<keyword evidence="2" id="KW-1185">Reference proteome</keyword>
<dbReference type="EMBL" id="JAAGAX010000001">
    <property type="protein sequence ID" value="KAF2325108.1"/>
    <property type="molecule type" value="Genomic_DNA"/>
</dbReference>
<dbReference type="Proteomes" id="UP000467840">
    <property type="component" value="Chromosome 5"/>
</dbReference>
<sequence length="164" mass="18659">MQRSITSCLRTAHDNVSSPLKLLSSMDEVLAHRALTSRRFKIYIEPRLDLLFSFAVRVFLSSNFQKFYARLCLQYRLYTLEVMSKSTDLVKEASESVMDSCAEDIDTVDEMVKDTILSRQTSINLDQFIGQRFVSQDVAIRSIAALQSNMVFQSGVVVPEGKME</sequence>
<evidence type="ECO:0000313" key="1">
    <source>
        <dbReference type="EMBL" id="KAF2325108.1"/>
    </source>
</evidence>
<reference evidence="1 2" key="1">
    <citation type="journal article" date="2020" name="Mol. Plant">
        <title>The Chromosome-Based Rubber Tree Genome Provides New Insights into Spurge Genome Evolution and Rubber Biosynthesis.</title>
        <authorList>
            <person name="Liu J."/>
            <person name="Shi C."/>
            <person name="Shi C.C."/>
            <person name="Li W."/>
            <person name="Zhang Q.J."/>
            <person name="Zhang Y."/>
            <person name="Li K."/>
            <person name="Lu H.F."/>
            <person name="Shi C."/>
            <person name="Zhu S.T."/>
            <person name="Xiao Z.Y."/>
            <person name="Nan H."/>
            <person name="Yue Y."/>
            <person name="Zhu X.G."/>
            <person name="Wu Y."/>
            <person name="Hong X.N."/>
            <person name="Fan G.Y."/>
            <person name="Tong Y."/>
            <person name="Zhang D."/>
            <person name="Mao C.L."/>
            <person name="Liu Y.L."/>
            <person name="Hao S.J."/>
            <person name="Liu W.Q."/>
            <person name="Lv M.Q."/>
            <person name="Zhang H.B."/>
            <person name="Liu Y."/>
            <person name="Hu-Tang G.R."/>
            <person name="Wang J.P."/>
            <person name="Wang J.H."/>
            <person name="Sun Y.H."/>
            <person name="Ni S.B."/>
            <person name="Chen W.B."/>
            <person name="Zhang X.C."/>
            <person name="Jiao Y.N."/>
            <person name="Eichler E.E."/>
            <person name="Li G.H."/>
            <person name="Liu X."/>
            <person name="Gao L.Z."/>
        </authorList>
    </citation>
    <scope>NUCLEOTIDE SEQUENCE [LARGE SCALE GENOMIC DNA]</scope>
    <source>
        <strain evidence="2">cv. GT1</strain>
        <tissue evidence="1">Leaf</tissue>
    </source>
</reference>
<protein>
    <submittedName>
        <fullName evidence="1">Uncharacterized protein</fullName>
    </submittedName>
</protein>
<name>A0A6A6NIV7_HEVBR</name>